<dbReference type="PANTHER" id="PTHR43525:SF2">
    <property type="entry name" value="CYSTATHIONINE BETA-LYASE-RELATED"/>
    <property type="match status" value="1"/>
</dbReference>
<evidence type="ECO:0000256" key="1">
    <source>
        <dbReference type="ARBA" id="ARBA00001933"/>
    </source>
</evidence>
<dbReference type="AlphaFoldDB" id="A0A6N7W5D5"/>
<accession>A0A6N7W5D5</accession>
<dbReference type="InterPro" id="IPR015422">
    <property type="entry name" value="PyrdxlP-dep_Trfase_small"/>
</dbReference>
<evidence type="ECO:0000256" key="2">
    <source>
        <dbReference type="ARBA" id="ARBA00012224"/>
    </source>
</evidence>
<evidence type="ECO:0000256" key="5">
    <source>
        <dbReference type="ARBA" id="ARBA00037974"/>
    </source>
</evidence>
<sequence length="379" mass="41007">MSLLLPNELALRDTGSLKWTGILTPDGMPTKGAWVAEMDFGTAPEIRDRLVRAVNEGMLGYNPPWLTDAVREATCTFQERRFGWVVEPSQVRIASSVLGALEATITQLTRPGSSVVVPTPAYMPFLTIPEKLGRKAVQVPSLPGWKLDLQGIRAALEDGAGLVMLCNPWNPTGRVLTVAELKELHDLVSGYDALVFADEIHSPLVYGDASKFVSYASLGPTYAAHTVTAVAASKGWNIAGLPAAQVILPDNQLRDRWDRQAAPFTHGATTFGLLGAATAYTLDDAWLDEVLAYISKNLDLADEALAGTTIEYSRPEATYLTWWGWDRPDPAATLRKAGVGVNAGITLGANYGNWARVNAAMPRPLWEETLELAVAALRP</sequence>
<dbReference type="GO" id="GO:0047804">
    <property type="term" value="F:cysteine-S-conjugate beta-lyase activity"/>
    <property type="evidence" value="ECO:0007669"/>
    <property type="project" value="UniProtKB-EC"/>
</dbReference>
<dbReference type="InterPro" id="IPR015421">
    <property type="entry name" value="PyrdxlP-dep_Trfase_major"/>
</dbReference>
<organism evidence="7 8">
    <name type="scientific">Scrofimicrobium canadense</name>
    <dbReference type="NCBI Taxonomy" id="2652290"/>
    <lineage>
        <taxon>Bacteria</taxon>
        <taxon>Bacillati</taxon>
        <taxon>Actinomycetota</taxon>
        <taxon>Actinomycetes</taxon>
        <taxon>Actinomycetales</taxon>
        <taxon>Actinomycetaceae</taxon>
        <taxon>Scrofimicrobium</taxon>
    </lineage>
</organism>
<dbReference type="Gene3D" id="3.40.640.10">
    <property type="entry name" value="Type I PLP-dependent aspartate aminotransferase-like (Major domain)"/>
    <property type="match status" value="1"/>
</dbReference>
<keyword evidence="7" id="KW-0808">Transferase</keyword>
<dbReference type="SUPFAM" id="SSF53383">
    <property type="entry name" value="PLP-dependent transferases"/>
    <property type="match status" value="1"/>
</dbReference>
<comment type="similarity">
    <text evidence="5">Belongs to the class-II pyridoxal-phosphate-dependent aminotransferase family. MalY/PatB cystathionine beta-lyase subfamily.</text>
</comment>
<dbReference type="PANTHER" id="PTHR43525">
    <property type="entry name" value="PROTEIN MALY"/>
    <property type="match status" value="1"/>
</dbReference>
<dbReference type="GO" id="GO:0030170">
    <property type="term" value="F:pyridoxal phosphate binding"/>
    <property type="evidence" value="ECO:0007669"/>
    <property type="project" value="InterPro"/>
</dbReference>
<evidence type="ECO:0000313" key="8">
    <source>
        <dbReference type="Proteomes" id="UP000470875"/>
    </source>
</evidence>
<keyword evidence="4" id="KW-0456">Lyase</keyword>
<evidence type="ECO:0000259" key="6">
    <source>
        <dbReference type="Pfam" id="PF00155"/>
    </source>
</evidence>
<feature type="domain" description="Aminotransferase class I/classII large" evidence="6">
    <location>
        <begin position="37"/>
        <end position="364"/>
    </location>
</feature>
<dbReference type="InterPro" id="IPR051798">
    <property type="entry name" value="Class-II_PLP-Dep_Aminotrans"/>
</dbReference>
<dbReference type="Proteomes" id="UP000470875">
    <property type="component" value="Unassembled WGS sequence"/>
</dbReference>
<name>A0A6N7W5D5_9ACTO</name>
<keyword evidence="7" id="KW-0032">Aminotransferase</keyword>
<comment type="cofactor">
    <cofactor evidence="1">
        <name>pyridoxal 5'-phosphate</name>
        <dbReference type="ChEBI" id="CHEBI:597326"/>
    </cofactor>
</comment>
<proteinExistence type="inferred from homology"/>
<keyword evidence="3" id="KW-0663">Pyridoxal phosphate</keyword>
<evidence type="ECO:0000256" key="3">
    <source>
        <dbReference type="ARBA" id="ARBA00022898"/>
    </source>
</evidence>
<dbReference type="CDD" id="cd00609">
    <property type="entry name" value="AAT_like"/>
    <property type="match status" value="1"/>
</dbReference>
<dbReference type="Gene3D" id="3.90.1150.10">
    <property type="entry name" value="Aspartate Aminotransferase, domain 1"/>
    <property type="match status" value="1"/>
</dbReference>
<gene>
    <name evidence="7" type="ORF">FYJ24_02900</name>
</gene>
<dbReference type="Pfam" id="PF00155">
    <property type="entry name" value="Aminotran_1_2"/>
    <property type="match status" value="1"/>
</dbReference>
<comment type="caution">
    <text evidence="7">The sequence shown here is derived from an EMBL/GenBank/DDBJ whole genome shotgun (WGS) entry which is preliminary data.</text>
</comment>
<dbReference type="GO" id="GO:0008483">
    <property type="term" value="F:transaminase activity"/>
    <property type="evidence" value="ECO:0007669"/>
    <property type="project" value="UniProtKB-KW"/>
</dbReference>
<dbReference type="RefSeq" id="WP_154543444.1">
    <property type="nucleotide sequence ID" value="NZ_VULO01000003.1"/>
</dbReference>
<dbReference type="EC" id="4.4.1.13" evidence="2"/>
<dbReference type="EMBL" id="VULO01000003">
    <property type="protein sequence ID" value="MSS83723.1"/>
    <property type="molecule type" value="Genomic_DNA"/>
</dbReference>
<reference evidence="7 8" key="1">
    <citation type="submission" date="2019-08" db="EMBL/GenBank/DDBJ databases">
        <title>In-depth cultivation of the pig gut microbiome towards novel bacterial diversity and tailored functional studies.</title>
        <authorList>
            <person name="Wylensek D."/>
            <person name="Hitch T.C.A."/>
            <person name="Clavel T."/>
        </authorList>
    </citation>
    <scope>NUCLEOTIDE SEQUENCE [LARGE SCALE GENOMIC DNA]</scope>
    <source>
        <strain evidence="7 8">WB03_NA08</strain>
    </source>
</reference>
<protein>
    <recommendedName>
        <fullName evidence="2">cysteine-S-conjugate beta-lyase</fullName>
        <ecNumber evidence="2">4.4.1.13</ecNumber>
    </recommendedName>
</protein>
<dbReference type="InterPro" id="IPR004839">
    <property type="entry name" value="Aminotransferase_I/II_large"/>
</dbReference>
<dbReference type="InterPro" id="IPR015424">
    <property type="entry name" value="PyrdxlP-dep_Trfase"/>
</dbReference>
<keyword evidence="8" id="KW-1185">Reference proteome</keyword>
<evidence type="ECO:0000313" key="7">
    <source>
        <dbReference type="EMBL" id="MSS83723.1"/>
    </source>
</evidence>
<evidence type="ECO:0000256" key="4">
    <source>
        <dbReference type="ARBA" id="ARBA00023239"/>
    </source>
</evidence>